<protein>
    <submittedName>
        <fullName evidence="2">Uncharacterized protein</fullName>
    </submittedName>
</protein>
<evidence type="ECO:0000256" key="1">
    <source>
        <dbReference type="SAM" id="MobiDB-lite"/>
    </source>
</evidence>
<dbReference type="EMBL" id="JANKHO010002461">
    <property type="protein sequence ID" value="KAJ3492426.1"/>
    <property type="molecule type" value="Genomic_DNA"/>
</dbReference>
<evidence type="ECO:0000313" key="2">
    <source>
        <dbReference type="EMBL" id="KAJ3492426.1"/>
    </source>
</evidence>
<feature type="compositionally biased region" description="Pro residues" evidence="1">
    <location>
        <begin position="115"/>
        <end position="130"/>
    </location>
</feature>
<reference evidence="2" key="1">
    <citation type="submission" date="2022-07" db="EMBL/GenBank/DDBJ databases">
        <title>Genome Sequence of Agrocybe chaxingu.</title>
        <authorList>
            <person name="Buettner E."/>
        </authorList>
    </citation>
    <scope>NUCLEOTIDE SEQUENCE</scope>
    <source>
        <strain evidence="2">MP-N11</strain>
    </source>
</reference>
<dbReference type="AlphaFoldDB" id="A0A9W8JX53"/>
<evidence type="ECO:0000313" key="3">
    <source>
        <dbReference type="Proteomes" id="UP001148786"/>
    </source>
</evidence>
<sequence>MDWEMEVAAEGMCRMDNQFEVDLDEQKSSESDRKTGGEGEEGVVTKVDLPGLSKAGTRWGILEVTRDLERLVADEEMREQMMMDEAMDMALDENGDGDVVMGDASVNTTPSALSPAPPAPRLLSNPPPQLHPSLPLYLPRRPLTPEPDTPHPHHASASPSNALHPWPSCLR</sequence>
<dbReference type="Proteomes" id="UP001148786">
    <property type="component" value="Unassembled WGS sequence"/>
</dbReference>
<gene>
    <name evidence="2" type="ORF">NLJ89_g11243</name>
</gene>
<organism evidence="2 3">
    <name type="scientific">Agrocybe chaxingu</name>
    <dbReference type="NCBI Taxonomy" id="84603"/>
    <lineage>
        <taxon>Eukaryota</taxon>
        <taxon>Fungi</taxon>
        <taxon>Dikarya</taxon>
        <taxon>Basidiomycota</taxon>
        <taxon>Agaricomycotina</taxon>
        <taxon>Agaricomycetes</taxon>
        <taxon>Agaricomycetidae</taxon>
        <taxon>Agaricales</taxon>
        <taxon>Agaricineae</taxon>
        <taxon>Strophariaceae</taxon>
        <taxon>Agrocybe</taxon>
    </lineage>
</organism>
<feature type="compositionally biased region" description="Basic and acidic residues" evidence="1">
    <location>
        <begin position="24"/>
        <end position="37"/>
    </location>
</feature>
<feature type="compositionally biased region" description="Low complexity" evidence="1">
    <location>
        <begin position="131"/>
        <end position="141"/>
    </location>
</feature>
<keyword evidence="3" id="KW-1185">Reference proteome</keyword>
<name>A0A9W8JX53_9AGAR</name>
<proteinExistence type="predicted"/>
<comment type="caution">
    <text evidence="2">The sequence shown here is derived from an EMBL/GenBank/DDBJ whole genome shotgun (WGS) entry which is preliminary data.</text>
</comment>
<accession>A0A9W8JX53</accession>
<feature type="region of interest" description="Disordered" evidence="1">
    <location>
        <begin position="17"/>
        <end position="49"/>
    </location>
</feature>
<feature type="region of interest" description="Disordered" evidence="1">
    <location>
        <begin position="93"/>
        <end position="171"/>
    </location>
</feature>